<feature type="transmembrane region" description="Helical" evidence="1">
    <location>
        <begin position="157"/>
        <end position="178"/>
    </location>
</feature>
<dbReference type="EMBL" id="JAXCLW010000002">
    <property type="protein sequence ID" value="MDY0882763.1"/>
    <property type="molecule type" value="Genomic_DNA"/>
</dbReference>
<dbReference type="RefSeq" id="WP_320507825.1">
    <property type="nucleotide sequence ID" value="NZ_JAXCLW010000002.1"/>
</dbReference>
<keyword evidence="1" id="KW-1133">Transmembrane helix</keyword>
<name>A0ABU5E8W3_9PROT</name>
<feature type="transmembrane region" description="Helical" evidence="1">
    <location>
        <begin position="118"/>
        <end position="136"/>
    </location>
</feature>
<sequence>MSFATDRQILVRLPQYPLARLILILVSFGLIALALLDILGPKYTDNIWSQTVSICLLVWIIAFSAFLLATHKSLYCFGLAYVIALVLFHLGSIVAIAVGILRPDDVAIELSEQGIRLASWYTIYALGAFGIGYAVGLRIERRVIPVQTVRATLDLEFFYGFGLLLASCVFLALAIQALGNLLNYSRLDLFQTKDDVRGFGAMLMVFPSSLIALVIGANRPTQRLIAYSIGFIGFALLVLSGYRTSALYPVMIGAILWVKTGRRIPNVLAIGMIVAVMIAIPIIGTLRQTGPYGALNQQQLSEAADQSDWRAGLVSMGQTNGILGAMLDLVPRRDPYRYGESYITAVIQAFPNIGMKHAESPRELINRLKTEPGGDPARRLPLNDWLTYRIAPDQFFMGAGTGSSAIGEAYVNFGVAGVFFVFVLFGFGLSRLDGLNLRHRPWLLLTISVGMFHFCRTVRDDISNFTKPFVFCLIIILLWTLVLKAMRRTGILARWVPQVRSTPHPQ</sequence>
<reference evidence="2 3" key="1">
    <citation type="journal article" date="2016" name="Antonie Van Leeuwenhoek">
        <title>Dongia soli sp. nov., isolated from soil from Dokdo, Korea.</title>
        <authorList>
            <person name="Kim D.U."/>
            <person name="Lee H."/>
            <person name="Kim H."/>
            <person name="Kim S.G."/>
            <person name="Ka J.O."/>
        </authorList>
    </citation>
    <scope>NUCLEOTIDE SEQUENCE [LARGE SCALE GENOMIC DNA]</scope>
    <source>
        <strain evidence="2 3">D78</strain>
    </source>
</reference>
<feature type="transmembrane region" description="Helical" evidence="1">
    <location>
        <begin position="75"/>
        <end position="98"/>
    </location>
</feature>
<gene>
    <name evidence="2" type="primary">wzy</name>
    <name evidence="2" type="ORF">SMD27_07905</name>
</gene>
<dbReference type="NCBIfam" id="TIGR04370">
    <property type="entry name" value="glyco_rpt_poly"/>
    <property type="match status" value="1"/>
</dbReference>
<accession>A0ABU5E8W3</accession>
<feature type="transmembrane region" description="Helical" evidence="1">
    <location>
        <begin position="224"/>
        <end position="240"/>
    </location>
</feature>
<dbReference type="InterPro" id="IPR029468">
    <property type="entry name" value="O-ag_pol_Wzy"/>
</dbReference>
<organism evidence="2 3">
    <name type="scientific">Dongia soli</name>
    <dbReference type="NCBI Taxonomy" id="600628"/>
    <lineage>
        <taxon>Bacteria</taxon>
        <taxon>Pseudomonadati</taxon>
        <taxon>Pseudomonadota</taxon>
        <taxon>Alphaproteobacteria</taxon>
        <taxon>Rhodospirillales</taxon>
        <taxon>Dongiaceae</taxon>
        <taxon>Dongia</taxon>
    </lineage>
</organism>
<feature type="transmembrane region" description="Helical" evidence="1">
    <location>
        <begin position="268"/>
        <end position="286"/>
    </location>
</feature>
<evidence type="ECO:0000313" key="2">
    <source>
        <dbReference type="EMBL" id="MDY0882763.1"/>
    </source>
</evidence>
<evidence type="ECO:0000256" key="1">
    <source>
        <dbReference type="SAM" id="Phobius"/>
    </source>
</evidence>
<keyword evidence="1" id="KW-0472">Membrane</keyword>
<feature type="transmembrane region" description="Helical" evidence="1">
    <location>
        <begin position="47"/>
        <end position="68"/>
    </location>
</feature>
<feature type="transmembrane region" description="Helical" evidence="1">
    <location>
        <begin position="465"/>
        <end position="483"/>
    </location>
</feature>
<evidence type="ECO:0000313" key="3">
    <source>
        <dbReference type="Proteomes" id="UP001279642"/>
    </source>
</evidence>
<feature type="transmembrane region" description="Helical" evidence="1">
    <location>
        <begin position="21"/>
        <end position="41"/>
    </location>
</feature>
<proteinExistence type="predicted"/>
<dbReference type="Proteomes" id="UP001279642">
    <property type="component" value="Unassembled WGS sequence"/>
</dbReference>
<comment type="caution">
    <text evidence="2">The sequence shown here is derived from an EMBL/GenBank/DDBJ whole genome shotgun (WGS) entry which is preliminary data.</text>
</comment>
<feature type="transmembrane region" description="Helical" evidence="1">
    <location>
        <begin position="198"/>
        <end position="217"/>
    </location>
</feature>
<feature type="transmembrane region" description="Helical" evidence="1">
    <location>
        <begin position="409"/>
        <end position="429"/>
    </location>
</feature>
<keyword evidence="1" id="KW-0812">Transmembrane</keyword>
<dbReference type="Pfam" id="PF14296">
    <property type="entry name" value="O-ag_pol_Wzy"/>
    <property type="match status" value="1"/>
</dbReference>
<protein>
    <submittedName>
        <fullName evidence="2">O-antigen polysaccharide polymerase Wzy</fullName>
    </submittedName>
</protein>
<keyword evidence="3" id="KW-1185">Reference proteome</keyword>